<dbReference type="FunFam" id="3.40.630.30:FF:000064">
    <property type="entry name" value="GNAT family acetyltransferase"/>
    <property type="match status" value="1"/>
</dbReference>
<evidence type="ECO:0000256" key="1">
    <source>
        <dbReference type="ARBA" id="ARBA00008694"/>
    </source>
</evidence>
<dbReference type="InterPro" id="IPR000182">
    <property type="entry name" value="GNAT_dom"/>
</dbReference>
<dbReference type="CDD" id="cd04301">
    <property type="entry name" value="NAT_SF"/>
    <property type="match status" value="1"/>
</dbReference>
<evidence type="ECO:0000256" key="3">
    <source>
        <dbReference type="ARBA" id="ARBA00023315"/>
    </source>
</evidence>
<accession>A0A433NRZ4</accession>
<proteinExistence type="inferred from homology"/>
<evidence type="ECO:0000313" key="6">
    <source>
        <dbReference type="Proteomes" id="UP000268857"/>
    </source>
</evidence>
<dbReference type="EMBL" id="RSCJ01000001">
    <property type="protein sequence ID" value="RUR87017.1"/>
    <property type="molecule type" value="Genomic_DNA"/>
</dbReference>
<reference evidence="5 6" key="1">
    <citation type="journal article" date="2019" name="Genome Biol. Evol.">
        <title>Day and night: Metabolic profiles and evolutionary relationships of six axenic non-marine cyanobacteria.</title>
        <authorList>
            <person name="Will S.E."/>
            <person name="Henke P."/>
            <person name="Boedeker C."/>
            <person name="Huang S."/>
            <person name="Brinkmann H."/>
            <person name="Rohde M."/>
            <person name="Jarek M."/>
            <person name="Friedl T."/>
            <person name="Seufert S."/>
            <person name="Schumacher M."/>
            <person name="Overmann J."/>
            <person name="Neumann-Schaal M."/>
            <person name="Petersen J."/>
        </authorList>
    </citation>
    <scope>NUCLEOTIDE SEQUENCE [LARGE SCALE GENOMIC DNA]</scope>
    <source>
        <strain evidence="5 6">PCC 6912</strain>
    </source>
</reference>
<dbReference type="Proteomes" id="UP000268857">
    <property type="component" value="Unassembled WGS sequence"/>
</dbReference>
<sequence>MTKGELLMIAHSNLILRFAEPDDCDTLFTLIKALAEYEKLSHAVTGNSLALKEHLFGSVKYVEAILAEYTGQAVGFALFFHNYSTFLTKPGIYLEDIFVLPEYRHQGIGKALLTKVAQIAVERNCGRLEWSVLDWNEPAIKFYRRMGAVILDEWQICRVTGEALADLGNG</sequence>
<dbReference type="STRING" id="211165.GCA_000317285_02982"/>
<dbReference type="OrthoDB" id="9792929at2"/>
<dbReference type="GO" id="GO:0008080">
    <property type="term" value="F:N-acetyltransferase activity"/>
    <property type="evidence" value="ECO:0007669"/>
    <property type="project" value="UniProtKB-ARBA"/>
</dbReference>
<dbReference type="PROSITE" id="PS51186">
    <property type="entry name" value="GNAT"/>
    <property type="match status" value="1"/>
</dbReference>
<name>A0A433NRZ4_CHLFR</name>
<dbReference type="SUPFAM" id="SSF55729">
    <property type="entry name" value="Acyl-CoA N-acyltransferases (Nat)"/>
    <property type="match status" value="1"/>
</dbReference>
<keyword evidence="6" id="KW-1185">Reference proteome</keyword>
<dbReference type="Pfam" id="PF00583">
    <property type="entry name" value="Acetyltransf_1"/>
    <property type="match status" value="1"/>
</dbReference>
<organism evidence="5 6">
    <name type="scientific">Chlorogloeopsis fritschii PCC 6912</name>
    <dbReference type="NCBI Taxonomy" id="211165"/>
    <lineage>
        <taxon>Bacteria</taxon>
        <taxon>Bacillati</taxon>
        <taxon>Cyanobacteriota</taxon>
        <taxon>Cyanophyceae</taxon>
        <taxon>Nostocales</taxon>
        <taxon>Chlorogloeopsidaceae</taxon>
        <taxon>Chlorogloeopsis</taxon>
    </lineage>
</organism>
<dbReference type="PANTHER" id="PTHR10545:SF29">
    <property type="entry name" value="GH14572P-RELATED"/>
    <property type="match status" value="1"/>
</dbReference>
<gene>
    <name evidence="5" type="ORF">PCC6912_04600</name>
</gene>
<comment type="caution">
    <text evidence="5">The sequence shown here is derived from an EMBL/GenBank/DDBJ whole genome shotgun (WGS) entry which is preliminary data.</text>
</comment>
<dbReference type="Gene3D" id="3.40.630.30">
    <property type="match status" value="1"/>
</dbReference>
<evidence type="ECO:0000259" key="4">
    <source>
        <dbReference type="PROSITE" id="PS51186"/>
    </source>
</evidence>
<comment type="similarity">
    <text evidence="1">Belongs to the acetyltransferase family.</text>
</comment>
<keyword evidence="3" id="KW-0012">Acyltransferase</keyword>
<dbReference type="InterPro" id="IPR051016">
    <property type="entry name" value="Diverse_Substrate_AcTransf"/>
</dbReference>
<keyword evidence="2 5" id="KW-0808">Transferase</keyword>
<protein>
    <submittedName>
        <fullName evidence="5">N-acetyltransferase</fullName>
    </submittedName>
</protein>
<dbReference type="AlphaFoldDB" id="A0A433NRZ4"/>
<dbReference type="InterPro" id="IPR016181">
    <property type="entry name" value="Acyl_CoA_acyltransferase"/>
</dbReference>
<evidence type="ECO:0000313" key="5">
    <source>
        <dbReference type="EMBL" id="RUR87017.1"/>
    </source>
</evidence>
<dbReference type="PANTHER" id="PTHR10545">
    <property type="entry name" value="DIAMINE N-ACETYLTRANSFERASE"/>
    <property type="match status" value="1"/>
</dbReference>
<evidence type="ECO:0000256" key="2">
    <source>
        <dbReference type="ARBA" id="ARBA00022679"/>
    </source>
</evidence>
<feature type="domain" description="N-acetyltransferase" evidence="4">
    <location>
        <begin position="14"/>
        <end position="162"/>
    </location>
</feature>